<evidence type="ECO:0000313" key="2">
    <source>
        <dbReference type="Proteomes" id="UP000306798"/>
    </source>
</evidence>
<organism evidence="1 2">
    <name type="scientific">Bifidobacterium pseudolongum</name>
    <dbReference type="NCBI Taxonomy" id="1694"/>
    <lineage>
        <taxon>Bacteria</taxon>
        <taxon>Bacillati</taxon>
        <taxon>Actinomycetota</taxon>
        <taxon>Actinomycetes</taxon>
        <taxon>Bifidobacteriales</taxon>
        <taxon>Bifidobacteriaceae</taxon>
        <taxon>Bifidobacterium</taxon>
    </lineage>
</organism>
<sequence length="160" mass="18117">MAREKGVRRSVLPQQKVVEIPLSQLRLWTENPRDPLDGDLSNEEIIAHALHDDSKRWDLRKFAQKMGDHYDTSELPTVVRIDEGGGPRYQVYDGNRRVILALLQQEGFPEDGDQFELPLVPARLPCNVCDQDTALEHVLRKHSNNGTWADTSVICSCTGT</sequence>
<name>A0A4S4F3J1_9BIFI</name>
<evidence type="ECO:0008006" key="3">
    <source>
        <dbReference type="Google" id="ProtNLM"/>
    </source>
</evidence>
<reference evidence="1 2" key="1">
    <citation type="submission" date="2019-04" db="EMBL/GenBank/DDBJ databases">
        <title>Microbes associate with the intestines of laboratory mice.</title>
        <authorList>
            <person name="Navarre W."/>
            <person name="Wong E."/>
            <person name="Huang K.C."/>
            <person name="Tropini C."/>
            <person name="Ng K."/>
            <person name="Yu B."/>
        </authorList>
    </citation>
    <scope>NUCLEOTIDE SEQUENCE [LARGE SCALE GENOMIC DNA]</scope>
    <source>
        <strain evidence="1 2">NM87_A27A</strain>
    </source>
</reference>
<comment type="caution">
    <text evidence="1">The sequence shown here is derived from an EMBL/GenBank/DDBJ whole genome shotgun (WGS) entry which is preliminary data.</text>
</comment>
<gene>
    <name evidence="1" type="ORF">E5991_09085</name>
</gene>
<proteinExistence type="predicted"/>
<dbReference type="EMBL" id="SSTF01000036">
    <property type="protein sequence ID" value="THG24099.1"/>
    <property type="molecule type" value="Genomic_DNA"/>
</dbReference>
<dbReference type="AlphaFoldDB" id="A0A4S4F3J1"/>
<protein>
    <recommendedName>
        <fullName evidence="3">ParB/Sulfiredoxin domain-containing protein</fullName>
    </recommendedName>
</protein>
<evidence type="ECO:0000313" key="1">
    <source>
        <dbReference type="EMBL" id="THG24099.1"/>
    </source>
</evidence>
<accession>A0A4S4F3J1</accession>
<dbReference type="Proteomes" id="UP000306798">
    <property type="component" value="Unassembled WGS sequence"/>
</dbReference>
<dbReference type="RefSeq" id="WP_136511743.1">
    <property type="nucleotide sequence ID" value="NZ_SSTF01000036.1"/>
</dbReference>